<comment type="cofactor">
    <cofactor evidence="1 5">
        <name>Mg(2+)</name>
        <dbReference type="ChEBI" id="CHEBI:18420"/>
    </cofactor>
</comment>
<dbReference type="GO" id="GO:0004427">
    <property type="term" value="F:inorganic diphosphate phosphatase activity"/>
    <property type="evidence" value="ECO:0007669"/>
    <property type="project" value="UniProtKB-UniRule"/>
</dbReference>
<evidence type="ECO:0000256" key="5">
    <source>
        <dbReference type="HAMAP-Rule" id="MF_00209"/>
    </source>
</evidence>
<feature type="binding site" evidence="5">
    <location>
        <position position="100"/>
    </location>
    <ligand>
        <name>Mg(2+)</name>
        <dbReference type="ChEBI" id="CHEBI:18420"/>
        <label>1</label>
    </ligand>
</feature>
<dbReference type="KEGG" id="marh:Mia14_0795"/>
<comment type="subcellular location">
    <subcellularLocation>
        <location evidence="5">Cytoplasm</location>
    </subcellularLocation>
</comment>
<dbReference type="GO" id="GO:0000287">
    <property type="term" value="F:magnesium ion binding"/>
    <property type="evidence" value="ECO:0007669"/>
    <property type="project" value="UniProtKB-UniRule"/>
</dbReference>
<dbReference type="Pfam" id="PF00719">
    <property type="entry name" value="Pyrophosphatase"/>
    <property type="match status" value="1"/>
</dbReference>
<feature type="binding site" evidence="5">
    <location>
        <position position="68"/>
    </location>
    <ligand>
        <name>Mg(2+)</name>
        <dbReference type="ChEBI" id="CHEBI:18420"/>
        <label>2</label>
    </ligand>
</feature>
<evidence type="ECO:0000313" key="7">
    <source>
        <dbReference type="Proteomes" id="UP000197679"/>
    </source>
</evidence>
<evidence type="ECO:0000256" key="1">
    <source>
        <dbReference type="ARBA" id="ARBA00001946"/>
    </source>
</evidence>
<dbReference type="OrthoDB" id="134160at2157"/>
<dbReference type="EC" id="3.6.1.1" evidence="5"/>
<feature type="binding site" evidence="5">
    <location>
        <position position="68"/>
    </location>
    <ligand>
        <name>Mg(2+)</name>
        <dbReference type="ChEBI" id="CHEBI:18420"/>
        <label>1</label>
    </ligand>
</feature>
<dbReference type="RefSeq" id="WP_088820350.1">
    <property type="nucleotide sequence ID" value="NZ_CP019964.1"/>
</dbReference>
<evidence type="ECO:0000256" key="4">
    <source>
        <dbReference type="ARBA" id="ARBA00022842"/>
    </source>
</evidence>
<keyword evidence="7" id="KW-1185">Reference proteome</keyword>
<evidence type="ECO:0000313" key="6">
    <source>
        <dbReference type="EMBL" id="ASI14089.1"/>
    </source>
</evidence>
<dbReference type="InterPro" id="IPR036649">
    <property type="entry name" value="Pyrophosphatase_sf"/>
</dbReference>
<accession>A0A218NNP5</accession>
<dbReference type="CDD" id="cd00412">
    <property type="entry name" value="pyrophosphatase"/>
    <property type="match status" value="1"/>
</dbReference>
<feature type="binding site" evidence="5">
    <location>
        <position position="27"/>
    </location>
    <ligand>
        <name>substrate</name>
    </ligand>
</feature>
<dbReference type="GeneID" id="33314345"/>
<reference evidence="6 7" key="1">
    <citation type="journal article" date="2017" name="Nat. Commun.">
        <title>'ARMAN' archaea depend on association with euryarchaeal host in culture and in situ.</title>
        <authorList>
            <person name="Golyshina O."/>
            <person name="Toshchakov S."/>
            <person name="Makarova K."/>
            <person name="Gavrilov S."/>
            <person name="Korzhenkov A."/>
            <person name="La Cono V."/>
            <person name="Arcadi E."/>
            <person name="Nechitaylo T."/>
            <person name="Ferrer M."/>
            <person name="Kublanov I."/>
            <person name="Wolf Y."/>
            <person name="Yakimov M."/>
            <person name="Golyshin P."/>
            <person name="Slesarev A."/>
            <person name="Kozyavkin S."/>
        </authorList>
    </citation>
    <scope>NUCLEOTIDE SEQUENCE [LARGE SCALE GENOMIC DNA]</scope>
    <source>
        <strain evidence="6 7">Mia14</strain>
    </source>
</reference>
<dbReference type="NCBIfam" id="NF002317">
    <property type="entry name" value="PRK01250.1"/>
    <property type="match status" value="1"/>
</dbReference>
<dbReference type="Gene3D" id="3.90.80.10">
    <property type="entry name" value="Inorganic pyrophosphatase"/>
    <property type="match status" value="1"/>
</dbReference>
<dbReference type="Proteomes" id="UP000197679">
    <property type="component" value="Chromosome"/>
</dbReference>
<feature type="binding site" evidence="5">
    <location>
        <position position="139"/>
    </location>
    <ligand>
        <name>substrate</name>
    </ligand>
</feature>
<dbReference type="PROSITE" id="PS00387">
    <property type="entry name" value="PPASE"/>
    <property type="match status" value="1"/>
</dbReference>
<comment type="function">
    <text evidence="5">Catalyzes the hydrolysis of inorganic pyrophosphate (PPi) forming two phosphate ions.</text>
</comment>
<evidence type="ECO:0000256" key="2">
    <source>
        <dbReference type="ARBA" id="ARBA00022723"/>
    </source>
</evidence>
<comment type="similarity">
    <text evidence="5">Belongs to the PPase family.</text>
</comment>
<sequence length="168" mass="19234">MNFSKQTDDFPETFYSFIEIPMGSGIKYEYKPELDNVVVDRFLFTSMVYPTNYGFALGTKAKDGDPLDILVISQQPIGSGNIIKCRPIGIAIMSDEEGSDNKVIAVPVDKVDPSFSSIKDIEDFPQYMKDKIKHFFEHYKELEKGKFMKFEKFDSKEVAIENLKESKI</sequence>
<feature type="binding site" evidence="5">
    <location>
        <position position="53"/>
    </location>
    <ligand>
        <name>substrate</name>
    </ligand>
</feature>
<dbReference type="GO" id="GO:0006796">
    <property type="term" value="P:phosphate-containing compound metabolic process"/>
    <property type="evidence" value="ECO:0007669"/>
    <property type="project" value="InterPro"/>
</dbReference>
<keyword evidence="5" id="KW-0963">Cytoplasm</keyword>
<keyword evidence="2 5" id="KW-0479">Metal-binding</keyword>
<dbReference type="EMBL" id="CP019964">
    <property type="protein sequence ID" value="ASI14089.1"/>
    <property type="molecule type" value="Genomic_DNA"/>
</dbReference>
<name>A0A218NNP5_9ARCH</name>
<gene>
    <name evidence="5" type="primary">ppa</name>
    <name evidence="6" type="ORF">Mia14_0795</name>
</gene>
<feature type="binding site" evidence="5">
    <location>
        <position position="63"/>
    </location>
    <ligand>
        <name>Mg(2+)</name>
        <dbReference type="ChEBI" id="CHEBI:18420"/>
        <label>1</label>
    </ligand>
</feature>
<proteinExistence type="inferred from homology"/>
<dbReference type="PANTHER" id="PTHR10286">
    <property type="entry name" value="INORGANIC PYROPHOSPHATASE"/>
    <property type="match status" value="1"/>
</dbReference>
<dbReference type="GO" id="GO:0005737">
    <property type="term" value="C:cytoplasm"/>
    <property type="evidence" value="ECO:0007669"/>
    <property type="project" value="UniProtKB-SubCell"/>
</dbReference>
<evidence type="ECO:0000256" key="3">
    <source>
        <dbReference type="ARBA" id="ARBA00022801"/>
    </source>
</evidence>
<protein>
    <recommendedName>
        <fullName evidence="5">Inorganic pyrophosphatase</fullName>
        <ecNumber evidence="5">3.6.1.1</ecNumber>
    </recommendedName>
    <alternativeName>
        <fullName evidence="5">Pyrophosphate phospho-hydrolase</fullName>
        <shortName evidence="5">PPase</shortName>
    </alternativeName>
</protein>
<keyword evidence="4 5" id="KW-0460">Magnesium</keyword>
<keyword evidence="3 5" id="KW-0378">Hydrolase</keyword>
<dbReference type="AlphaFoldDB" id="A0A218NNP5"/>
<comment type="catalytic activity">
    <reaction evidence="5">
        <text>diphosphate + H2O = 2 phosphate + H(+)</text>
        <dbReference type="Rhea" id="RHEA:24576"/>
        <dbReference type="ChEBI" id="CHEBI:15377"/>
        <dbReference type="ChEBI" id="CHEBI:15378"/>
        <dbReference type="ChEBI" id="CHEBI:33019"/>
        <dbReference type="ChEBI" id="CHEBI:43474"/>
        <dbReference type="EC" id="3.6.1.1"/>
    </reaction>
</comment>
<feature type="binding site" evidence="5">
    <location>
        <position position="41"/>
    </location>
    <ligand>
        <name>substrate</name>
    </ligand>
</feature>
<dbReference type="SUPFAM" id="SSF50324">
    <property type="entry name" value="Inorganic pyrophosphatase"/>
    <property type="match status" value="1"/>
</dbReference>
<organism evidence="6 7">
    <name type="scientific">Candidatus Mancarchaeum acidiphilum</name>
    <dbReference type="NCBI Taxonomy" id="1920749"/>
    <lineage>
        <taxon>Archaea</taxon>
        <taxon>Candidatus Micrarchaeota</taxon>
        <taxon>Candidatus Mancarchaeum</taxon>
    </lineage>
</organism>
<comment type="subunit">
    <text evidence="5">Homohexamer.</text>
</comment>
<dbReference type="InterPro" id="IPR008162">
    <property type="entry name" value="Pyrophosphatase"/>
</dbReference>
<dbReference type="HAMAP" id="MF_00209">
    <property type="entry name" value="Inorganic_PPase"/>
    <property type="match status" value="1"/>
</dbReference>